<organism evidence="1">
    <name type="scientific">Albugo laibachii Nc14</name>
    <dbReference type="NCBI Taxonomy" id="890382"/>
    <lineage>
        <taxon>Eukaryota</taxon>
        <taxon>Sar</taxon>
        <taxon>Stramenopiles</taxon>
        <taxon>Oomycota</taxon>
        <taxon>Peronosporomycetes</taxon>
        <taxon>Albuginales</taxon>
        <taxon>Albuginaceae</taxon>
        <taxon>Albugo</taxon>
    </lineage>
</organism>
<accession>F0WIB5</accession>
<name>F0WIB5_9STRA</name>
<reference evidence="1" key="2">
    <citation type="submission" date="2011-02" db="EMBL/GenBank/DDBJ databases">
        <authorList>
            <person name="MacLean D."/>
        </authorList>
    </citation>
    <scope>NUCLEOTIDE SEQUENCE</scope>
</reference>
<dbReference type="HOGENOM" id="CLU_1663904_0_0_1"/>
<proteinExistence type="predicted"/>
<dbReference type="AlphaFoldDB" id="F0WIB5"/>
<protein>
    <submittedName>
        <fullName evidence="1">AlNc14C109G6319 protein</fullName>
    </submittedName>
</protein>
<dbReference type="EMBL" id="FR824154">
    <property type="protein sequence ID" value="CCA20994.1"/>
    <property type="molecule type" value="Genomic_DNA"/>
</dbReference>
<evidence type="ECO:0000313" key="1">
    <source>
        <dbReference type="EMBL" id="CCA20994.1"/>
    </source>
</evidence>
<gene>
    <name evidence="1" type="primary">AlNc14C109G6319</name>
    <name evidence="1" type="ORF">ALNC14_071370</name>
</gene>
<reference evidence="1" key="1">
    <citation type="journal article" date="2011" name="PLoS Biol.">
        <title>Gene gain and loss during evolution of obligate parasitism in the white rust pathogen of Arabidopsis thaliana.</title>
        <authorList>
            <person name="Kemen E."/>
            <person name="Gardiner A."/>
            <person name="Schultz-Larsen T."/>
            <person name="Kemen A.C."/>
            <person name="Balmuth A.L."/>
            <person name="Robert-Seilaniantz A."/>
            <person name="Bailey K."/>
            <person name="Holub E."/>
            <person name="Studholme D.J."/>
            <person name="Maclean D."/>
            <person name="Jones J.D."/>
        </authorList>
    </citation>
    <scope>NUCLEOTIDE SEQUENCE</scope>
</reference>
<sequence length="174" mass="19499">MAAIVNSTTVQFMYNMLEVEHHVSEVHSKPILDGTWLSDITNETLAEDGIQSECLKTNTYRLTACFAFDNNLNNTSYVPSFYKRKASSPRTASPLSPFALRNALSFVLIEILAIKARLHSANHGVLEVSVLMSIGMLLGTRRCDRCLRTAYYATVPISFCFNVARLYRGSERPL</sequence>